<dbReference type="Proteomes" id="UP000297972">
    <property type="component" value="Unassembled WGS sequence"/>
</dbReference>
<reference evidence="1 2" key="1">
    <citation type="submission" date="2019-03" db="EMBL/GenBank/DDBJ databases">
        <authorList>
            <person name="Li J."/>
        </authorList>
    </citation>
    <scope>NUCLEOTIDE SEQUENCE [LARGE SCALE GENOMIC DNA]</scope>
    <source>
        <strain evidence="1 2">3058</strain>
    </source>
</reference>
<comment type="caution">
    <text evidence="1">The sequence shown here is derived from an EMBL/GenBank/DDBJ whole genome shotgun (WGS) entry which is preliminary data.</text>
</comment>
<keyword evidence="2" id="KW-1185">Reference proteome</keyword>
<gene>
    <name evidence="1" type="ORF">E4L95_12375</name>
</gene>
<evidence type="ECO:0000313" key="2">
    <source>
        <dbReference type="Proteomes" id="UP000297972"/>
    </source>
</evidence>
<dbReference type="EMBL" id="SRPG01000114">
    <property type="protein sequence ID" value="TGN58599.1"/>
    <property type="molecule type" value="Genomic_DNA"/>
</dbReference>
<dbReference type="AlphaFoldDB" id="A0A4Z1CGK2"/>
<sequence length="90" mass="9961">MDFPKFPRHLTQDERNAVRNEAARAFADDCLAKSEAATGAIANAVKRAECRSEAVSQGITLVTLRWHEERLAEIEAILLADKTKPKKGGR</sequence>
<accession>A0A4Z1CGK2</accession>
<proteinExistence type="predicted"/>
<protein>
    <submittedName>
        <fullName evidence="1">Uncharacterized protein</fullName>
    </submittedName>
</protein>
<evidence type="ECO:0000313" key="1">
    <source>
        <dbReference type="EMBL" id="TGN58599.1"/>
    </source>
</evidence>
<organism evidence="1 2">
    <name type="scientific">Paracoccus liaowanqingii</name>
    <dbReference type="NCBI Taxonomy" id="2560053"/>
    <lineage>
        <taxon>Bacteria</taxon>
        <taxon>Pseudomonadati</taxon>
        <taxon>Pseudomonadota</taxon>
        <taxon>Alphaproteobacteria</taxon>
        <taxon>Rhodobacterales</taxon>
        <taxon>Paracoccaceae</taxon>
        <taxon>Paracoccus</taxon>
    </lineage>
</organism>
<dbReference type="RefSeq" id="WP_135817876.1">
    <property type="nucleotide sequence ID" value="NZ_SRPG01000114.1"/>
</dbReference>
<name>A0A4Z1CGK2_9RHOB</name>